<dbReference type="EMBL" id="LWSG01000007">
    <property type="protein sequence ID" value="OAS87788.1"/>
    <property type="molecule type" value="Genomic_DNA"/>
</dbReference>
<comment type="caution">
    <text evidence="1">The sequence shown here is derived from an EMBL/GenBank/DDBJ whole genome shotgun (WGS) entry which is preliminary data.</text>
</comment>
<dbReference type="AlphaFoldDB" id="A0A179T301"/>
<name>A0A179T301_9BACI</name>
<proteinExistence type="predicted"/>
<reference evidence="2" key="1">
    <citation type="submission" date="2016-04" db="EMBL/GenBank/DDBJ databases">
        <authorList>
            <person name="Lyu Z."/>
            <person name="Lyu W."/>
        </authorList>
    </citation>
    <scope>NUCLEOTIDE SEQUENCE [LARGE SCALE GENOMIC DNA]</scope>
    <source>
        <strain evidence="2">C44</strain>
    </source>
</reference>
<sequence>MTKNYHLDLGYVTVPEANKIVLRILRITNQNDKSHYNKLLTGAKEGLYGGKKYGKRMYQVRREDIIQYAETCLQNEQLQLFDIELVTNLNKVEEANQLPKIENGTAKTIHYYLRYLKFHEIISEEVFLKGEKNLIMRVKMKDITLK</sequence>
<keyword evidence="2" id="KW-1185">Reference proteome</keyword>
<evidence type="ECO:0000313" key="2">
    <source>
        <dbReference type="Proteomes" id="UP000078534"/>
    </source>
</evidence>
<dbReference type="Proteomes" id="UP000078534">
    <property type="component" value="Unassembled WGS sequence"/>
</dbReference>
<gene>
    <name evidence="1" type="ORF">A6K24_18800</name>
</gene>
<dbReference type="OrthoDB" id="2872994at2"/>
<organism evidence="1 2">
    <name type="scientific">Metabacillus litoralis</name>
    <dbReference type="NCBI Taxonomy" id="152268"/>
    <lineage>
        <taxon>Bacteria</taxon>
        <taxon>Bacillati</taxon>
        <taxon>Bacillota</taxon>
        <taxon>Bacilli</taxon>
        <taxon>Bacillales</taxon>
        <taxon>Bacillaceae</taxon>
        <taxon>Metabacillus</taxon>
    </lineage>
</organism>
<dbReference type="RefSeq" id="WP_066329492.1">
    <property type="nucleotide sequence ID" value="NZ_LWSG01000007.1"/>
</dbReference>
<accession>A0A179T301</accession>
<evidence type="ECO:0000313" key="1">
    <source>
        <dbReference type="EMBL" id="OAS87788.1"/>
    </source>
</evidence>
<protein>
    <submittedName>
        <fullName evidence="1">Uncharacterized protein</fullName>
    </submittedName>
</protein>